<evidence type="ECO:0000313" key="3">
    <source>
        <dbReference type="Proteomes" id="UP000299102"/>
    </source>
</evidence>
<reference evidence="2 3" key="1">
    <citation type="journal article" date="2019" name="Commun. Biol.">
        <title>The bagworm genome reveals a unique fibroin gene that provides high tensile strength.</title>
        <authorList>
            <person name="Kono N."/>
            <person name="Nakamura H."/>
            <person name="Ohtoshi R."/>
            <person name="Tomita M."/>
            <person name="Numata K."/>
            <person name="Arakawa K."/>
        </authorList>
    </citation>
    <scope>NUCLEOTIDE SEQUENCE [LARGE SCALE GENOMIC DNA]</scope>
</reference>
<dbReference type="Pfam" id="PF12259">
    <property type="entry name" value="Baculo_F"/>
    <property type="match status" value="1"/>
</dbReference>
<dbReference type="EMBL" id="BGZK01000802">
    <property type="protein sequence ID" value="GBP61032.1"/>
    <property type="molecule type" value="Genomic_DNA"/>
</dbReference>
<gene>
    <name evidence="2" type="ORF">EVAR_51164_1</name>
</gene>
<protein>
    <submittedName>
        <fullName evidence="2">Uncharacterized protein</fullName>
    </submittedName>
</protein>
<feature type="compositionally biased region" description="Polar residues" evidence="1">
    <location>
        <begin position="131"/>
        <end position="145"/>
    </location>
</feature>
<dbReference type="InterPro" id="IPR022048">
    <property type="entry name" value="Envelope_fusion-like"/>
</dbReference>
<evidence type="ECO:0000313" key="2">
    <source>
        <dbReference type="EMBL" id="GBP61032.1"/>
    </source>
</evidence>
<keyword evidence="3" id="KW-1185">Reference proteome</keyword>
<dbReference type="AlphaFoldDB" id="A0A4C1XDI1"/>
<dbReference type="Proteomes" id="UP000299102">
    <property type="component" value="Unassembled WGS sequence"/>
</dbReference>
<sequence length="145" mass="16238">MNLNGQQYIALNTLEECKSYASKKMVCENIVIYDTANRPCCEIDILRGITTTMPATCTPTTFPANTNLFQSLGNNNWLFILNDLTSSLRQRSQVTIPMRTITTMSTSHTSEKESETNSSNSAQVGEDSESAKNFQRVSIHRQSLF</sequence>
<name>A0A4C1XDI1_EUMVA</name>
<accession>A0A4C1XDI1</accession>
<dbReference type="OrthoDB" id="7411474at2759"/>
<organism evidence="2 3">
    <name type="scientific">Eumeta variegata</name>
    <name type="common">Bagworm moth</name>
    <name type="synonym">Eumeta japonica</name>
    <dbReference type="NCBI Taxonomy" id="151549"/>
    <lineage>
        <taxon>Eukaryota</taxon>
        <taxon>Metazoa</taxon>
        <taxon>Ecdysozoa</taxon>
        <taxon>Arthropoda</taxon>
        <taxon>Hexapoda</taxon>
        <taxon>Insecta</taxon>
        <taxon>Pterygota</taxon>
        <taxon>Neoptera</taxon>
        <taxon>Endopterygota</taxon>
        <taxon>Lepidoptera</taxon>
        <taxon>Glossata</taxon>
        <taxon>Ditrysia</taxon>
        <taxon>Tineoidea</taxon>
        <taxon>Psychidae</taxon>
        <taxon>Oiketicinae</taxon>
        <taxon>Eumeta</taxon>
    </lineage>
</organism>
<evidence type="ECO:0000256" key="1">
    <source>
        <dbReference type="SAM" id="MobiDB-lite"/>
    </source>
</evidence>
<feature type="region of interest" description="Disordered" evidence="1">
    <location>
        <begin position="99"/>
        <end position="145"/>
    </location>
</feature>
<comment type="caution">
    <text evidence="2">The sequence shown here is derived from an EMBL/GenBank/DDBJ whole genome shotgun (WGS) entry which is preliminary data.</text>
</comment>
<proteinExistence type="predicted"/>